<evidence type="ECO:0000313" key="2">
    <source>
        <dbReference type="EMBL" id="KAF8485177.1"/>
    </source>
</evidence>
<dbReference type="GO" id="GO:0016705">
    <property type="term" value="F:oxidoreductase activity, acting on paired donors, with incorporation or reduction of molecular oxygen"/>
    <property type="evidence" value="ECO:0007669"/>
    <property type="project" value="InterPro"/>
</dbReference>
<accession>A0A9P5TD60</accession>
<evidence type="ECO:0000313" key="3">
    <source>
        <dbReference type="Proteomes" id="UP000759537"/>
    </source>
</evidence>
<proteinExistence type="predicted"/>
<dbReference type="InterPro" id="IPR001128">
    <property type="entry name" value="Cyt_P450"/>
</dbReference>
<reference evidence="2" key="1">
    <citation type="submission" date="2019-10" db="EMBL/GenBank/DDBJ databases">
        <authorList>
            <consortium name="DOE Joint Genome Institute"/>
            <person name="Kuo A."/>
            <person name="Miyauchi S."/>
            <person name="Kiss E."/>
            <person name="Drula E."/>
            <person name="Kohler A."/>
            <person name="Sanchez-Garcia M."/>
            <person name="Andreopoulos B."/>
            <person name="Barry K.W."/>
            <person name="Bonito G."/>
            <person name="Buee M."/>
            <person name="Carver A."/>
            <person name="Chen C."/>
            <person name="Cichocki N."/>
            <person name="Clum A."/>
            <person name="Culley D."/>
            <person name="Crous P.W."/>
            <person name="Fauchery L."/>
            <person name="Girlanda M."/>
            <person name="Hayes R."/>
            <person name="Keri Z."/>
            <person name="LaButti K."/>
            <person name="Lipzen A."/>
            <person name="Lombard V."/>
            <person name="Magnuson J."/>
            <person name="Maillard F."/>
            <person name="Morin E."/>
            <person name="Murat C."/>
            <person name="Nolan M."/>
            <person name="Ohm R."/>
            <person name="Pangilinan J."/>
            <person name="Pereira M."/>
            <person name="Perotto S."/>
            <person name="Peter M."/>
            <person name="Riley R."/>
            <person name="Sitrit Y."/>
            <person name="Stielow B."/>
            <person name="Szollosi G."/>
            <person name="Zifcakova L."/>
            <person name="Stursova M."/>
            <person name="Spatafora J.W."/>
            <person name="Tedersoo L."/>
            <person name="Vaario L.-M."/>
            <person name="Yamada A."/>
            <person name="Yan M."/>
            <person name="Wang P."/>
            <person name="Xu J."/>
            <person name="Bruns T."/>
            <person name="Baldrian P."/>
            <person name="Vilgalys R."/>
            <person name="Henrissat B."/>
            <person name="Grigoriev I.V."/>
            <person name="Hibbett D."/>
            <person name="Nagy L.G."/>
            <person name="Martin F.M."/>
        </authorList>
    </citation>
    <scope>NUCLEOTIDE SEQUENCE</scope>
    <source>
        <strain evidence="2">Prilba</strain>
    </source>
</reference>
<dbReference type="Pfam" id="PF00067">
    <property type="entry name" value="p450"/>
    <property type="match status" value="1"/>
</dbReference>
<evidence type="ECO:0000256" key="1">
    <source>
        <dbReference type="SAM" id="Phobius"/>
    </source>
</evidence>
<organism evidence="2 3">
    <name type="scientific">Russula ochroleuca</name>
    <dbReference type="NCBI Taxonomy" id="152965"/>
    <lineage>
        <taxon>Eukaryota</taxon>
        <taxon>Fungi</taxon>
        <taxon>Dikarya</taxon>
        <taxon>Basidiomycota</taxon>
        <taxon>Agaricomycotina</taxon>
        <taxon>Agaricomycetes</taxon>
        <taxon>Russulales</taxon>
        <taxon>Russulaceae</taxon>
        <taxon>Russula</taxon>
    </lineage>
</organism>
<dbReference type="SUPFAM" id="SSF48264">
    <property type="entry name" value="Cytochrome P450"/>
    <property type="match status" value="1"/>
</dbReference>
<dbReference type="GO" id="GO:0020037">
    <property type="term" value="F:heme binding"/>
    <property type="evidence" value="ECO:0007669"/>
    <property type="project" value="InterPro"/>
</dbReference>
<feature type="transmembrane region" description="Helical" evidence="1">
    <location>
        <begin position="104"/>
        <end position="123"/>
    </location>
</feature>
<reference evidence="2" key="2">
    <citation type="journal article" date="2020" name="Nat. Commun.">
        <title>Large-scale genome sequencing of mycorrhizal fungi provides insights into the early evolution of symbiotic traits.</title>
        <authorList>
            <person name="Miyauchi S."/>
            <person name="Kiss E."/>
            <person name="Kuo A."/>
            <person name="Drula E."/>
            <person name="Kohler A."/>
            <person name="Sanchez-Garcia M."/>
            <person name="Morin E."/>
            <person name="Andreopoulos B."/>
            <person name="Barry K.W."/>
            <person name="Bonito G."/>
            <person name="Buee M."/>
            <person name="Carver A."/>
            <person name="Chen C."/>
            <person name="Cichocki N."/>
            <person name="Clum A."/>
            <person name="Culley D."/>
            <person name="Crous P.W."/>
            <person name="Fauchery L."/>
            <person name="Girlanda M."/>
            <person name="Hayes R.D."/>
            <person name="Keri Z."/>
            <person name="LaButti K."/>
            <person name="Lipzen A."/>
            <person name="Lombard V."/>
            <person name="Magnuson J."/>
            <person name="Maillard F."/>
            <person name="Murat C."/>
            <person name="Nolan M."/>
            <person name="Ohm R.A."/>
            <person name="Pangilinan J."/>
            <person name="Pereira M.F."/>
            <person name="Perotto S."/>
            <person name="Peter M."/>
            <person name="Pfister S."/>
            <person name="Riley R."/>
            <person name="Sitrit Y."/>
            <person name="Stielow J.B."/>
            <person name="Szollosi G."/>
            <person name="Zifcakova L."/>
            <person name="Stursova M."/>
            <person name="Spatafora J.W."/>
            <person name="Tedersoo L."/>
            <person name="Vaario L.M."/>
            <person name="Yamada A."/>
            <person name="Yan M."/>
            <person name="Wang P."/>
            <person name="Xu J."/>
            <person name="Bruns T."/>
            <person name="Baldrian P."/>
            <person name="Vilgalys R."/>
            <person name="Dunand C."/>
            <person name="Henrissat B."/>
            <person name="Grigoriev I.V."/>
            <person name="Hibbett D."/>
            <person name="Nagy L.G."/>
            <person name="Martin F.M."/>
        </authorList>
    </citation>
    <scope>NUCLEOTIDE SEQUENCE</scope>
    <source>
        <strain evidence="2">Prilba</strain>
    </source>
</reference>
<dbReference type="AlphaFoldDB" id="A0A9P5TD60"/>
<dbReference type="Proteomes" id="UP000759537">
    <property type="component" value="Unassembled WGS sequence"/>
</dbReference>
<dbReference type="Gene3D" id="1.10.630.10">
    <property type="entry name" value="Cytochrome P450"/>
    <property type="match status" value="1"/>
</dbReference>
<keyword evidence="1" id="KW-1133">Transmembrane helix</keyword>
<comment type="caution">
    <text evidence="2">The sequence shown here is derived from an EMBL/GenBank/DDBJ whole genome shotgun (WGS) entry which is preliminary data.</text>
</comment>
<feature type="non-terminal residue" evidence="2">
    <location>
        <position position="134"/>
    </location>
</feature>
<dbReference type="InterPro" id="IPR036396">
    <property type="entry name" value="Cyt_P450_sf"/>
</dbReference>
<dbReference type="EMBL" id="WHVB01000003">
    <property type="protein sequence ID" value="KAF8485177.1"/>
    <property type="molecule type" value="Genomic_DNA"/>
</dbReference>
<dbReference type="OrthoDB" id="2789670at2759"/>
<dbReference type="GO" id="GO:0005506">
    <property type="term" value="F:iron ion binding"/>
    <property type="evidence" value="ECO:0007669"/>
    <property type="project" value="InterPro"/>
</dbReference>
<name>A0A9P5TD60_9AGAM</name>
<gene>
    <name evidence="2" type="ORF">DFH94DRAFT_718898</name>
</gene>
<keyword evidence="1" id="KW-0472">Membrane</keyword>
<sequence length="134" mass="14826">MTGTKGCLSQQELFCIPNIWHMNRDPEHFGKDTEHFDPARYLDASGDIALGISDIKEQGHFSYGFCQCFAASVATWQTIPLSSTLLSYYGQPNLNARKTHQAAFFPWFWMAGWIMVVGLIATLHGGSCDACAGT</sequence>
<keyword evidence="3" id="KW-1185">Reference proteome</keyword>
<dbReference type="GO" id="GO:0004497">
    <property type="term" value="F:monooxygenase activity"/>
    <property type="evidence" value="ECO:0007669"/>
    <property type="project" value="InterPro"/>
</dbReference>
<keyword evidence="1" id="KW-0812">Transmembrane</keyword>
<protein>
    <submittedName>
        <fullName evidence="2">Uncharacterized protein</fullName>
    </submittedName>
</protein>